<dbReference type="HOGENOM" id="CLU_097806_3_3_0"/>
<keyword evidence="2" id="KW-0238">DNA-binding</keyword>
<dbReference type="GO" id="GO:0003677">
    <property type="term" value="F:DNA binding"/>
    <property type="evidence" value="ECO:0007669"/>
    <property type="project" value="UniProtKB-KW"/>
</dbReference>
<evidence type="ECO:0000256" key="3">
    <source>
        <dbReference type="ARBA" id="ARBA00023163"/>
    </source>
</evidence>
<dbReference type="Gene3D" id="1.10.10.10">
    <property type="entry name" value="Winged helix-like DNA-binding domain superfamily/Winged helix DNA-binding domain"/>
    <property type="match status" value="1"/>
</dbReference>
<dbReference type="InterPro" id="IPR036390">
    <property type="entry name" value="WH_DNA-bd_sf"/>
</dbReference>
<dbReference type="PANTHER" id="PTHR43132:SF6">
    <property type="entry name" value="HTH-TYPE TRANSCRIPTIONAL REPRESSOR CZRA"/>
    <property type="match status" value="1"/>
</dbReference>
<dbReference type="OrthoDB" id="9800493at2"/>
<dbReference type="Pfam" id="PF01022">
    <property type="entry name" value="HTH_5"/>
    <property type="match status" value="1"/>
</dbReference>
<protein>
    <submittedName>
        <fullName evidence="5">ArsR family transcriptional regulator</fullName>
    </submittedName>
</protein>
<organism evidence="5 6">
    <name type="scientific">Anaerolinea thermophila (strain DSM 14523 / JCM 11388 / NBRC 100420 / UNI-1)</name>
    <dbReference type="NCBI Taxonomy" id="926569"/>
    <lineage>
        <taxon>Bacteria</taxon>
        <taxon>Bacillati</taxon>
        <taxon>Chloroflexota</taxon>
        <taxon>Anaerolineae</taxon>
        <taxon>Anaerolineales</taxon>
        <taxon>Anaerolineaceae</taxon>
        <taxon>Anaerolinea</taxon>
    </lineage>
</organism>
<dbReference type="InterPro" id="IPR036388">
    <property type="entry name" value="WH-like_DNA-bd_sf"/>
</dbReference>
<evidence type="ECO:0000256" key="2">
    <source>
        <dbReference type="ARBA" id="ARBA00023125"/>
    </source>
</evidence>
<dbReference type="InterPro" id="IPR051011">
    <property type="entry name" value="Metal_resp_trans_reg"/>
</dbReference>
<dbReference type="SMART" id="SM00418">
    <property type="entry name" value="HTH_ARSR"/>
    <property type="match status" value="1"/>
</dbReference>
<dbReference type="SUPFAM" id="SSF46785">
    <property type="entry name" value="Winged helix' DNA-binding domain"/>
    <property type="match status" value="1"/>
</dbReference>
<accession>E8N375</accession>
<dbReference type="FunCoup" id="E8N375">
    <property type="interactions" value="120"/>
</dbReference>
<dbReference type="PRINTS" id="PR00778">
    <property type="entry name" value="HTHARSR"/>
</dbReference>
<dbReference type="PROSITE" id="PS50987">
    <property type="entry name" value="HTH_ARSR_2"/>
    <property type="match status" value="1"/>
</dbReference>
<dbReference type="PANTHER" id="PTHR43132">
    <property type="entry name" value="ARSENICAL RESISTANCE OPERON REPRESSOR ARSR-RELATED"/>
    <property type="match status" value="1"/>
</dbReference>
<dbReference type="InParanoid" id="E8N375"/>
<dbReference type="NCBIfam" id="NF033788">
    <property type="entry name" value="HTH_metalloreg"/>
    <property type="match status" value="1"/>
</dbReference>
<evidence type="ECO:0000313" key="6">
    <source>
        <dbReference type="Proteomes" id="UP000008922"/>
    </source>
</evidence>
<gene>
    <name evidence="5" type="ordered locus">ANT_08550</name>
</gene>
<evidence type="ECO:0000259" key="4">
    <source>
        <dbReference type="PROSITE" id="PS50987"/>
    </source>
</evidence>
<evidence type="ECO:0000256" key="1">
    <source>
        <dbReference type="ARBA" id="ARBA00023015"/>
    </source>
</evidence>
<dbReference type="InterPro" id="IPR011991">
    <property type="entry name" value="ArsR-like_HTH"/>
</dbReference>
<feature type="domain" description="HTH arsR-type" evidence="4">
    <location>
        <begin position="21"/>
        <end position="115"/>
    </location>
</feature>
<dbReference type="eggNOG" id="COG0640">
    <property type="taxonomic scope" value="Bacteria"/>
</dbReference>
<dbReference type="InterPro" id="IPR001845">
    <property type="entry name" value="HTH_ArsR_DNA-bd_dom"/>
</dbReference>
<dbReference type="EMBL" id="AP012029">
    <property type="protein sequence ID" value="BAJ62889.1"/>
    <property type="molecule type" value="Genomic_DNA"/>
</dbReference>
<keyword evidence="3" id="KW-0804">Transcription</keyword>
<evidence type="ECO:0000313" key="5">
    <source>
        <dbReference type="EMBL" id="BAJ62889.1"/>
    </source>
</evidence>
<keyword evidence="6" id="KW-1185">Reference proteome</keyword>
<keyword evidence="1" id="KW-0805">Transcription regulation</keyword>
<reference evidence="5 6" key="1">
    <citation type="submission" date="2010-12" db="EMBL/GenBank/DDBJ databases">
        <title>Whole genome sequence of Anaerolinea thermophila UNI-1.</title>
        <authorList>
            <person name="Narita-Yamada S."/>
            <person name="Kishi E."/>
            <person name="Watanabe Y."/>
            <person name="Takasaki K."/>
            <person name="Ankai A."/>
            <person name="Oguchi A."/>
            <person name="Fukui S."/>
            <person name="Takahashi M."/>
            <person name="Yashiro I."/>
            <person name="Hosoyama A."/>
            <person name="Sekiguchi Y."/>
            <person name="Hanada S."/>
            <person name="Fujita N."/>
        </authorList>
    </citation>
    <scope>NUCLEOTIDE SEQUENCE [LARGE SCALE GENOMIC DNA]</scope>
    <source>
        <strain evidence="6">DSM 14523 / JCM 11388 / NBRC 100420 / UNI-1</strain>
    </source>
</reference>
<dbReference type="KEGG" id="atm:ANT_08550"/>
<proteinExistence type="predicted"/>
<dbReference type="AlphaFoldDB" id="E8N375"/>
<name>E8N375_ANATU</name>
<dbReference type="GO" id="GO:0003700">
    <property type="term" value="F:DNA-binding transcription factor activity"/>
    <property type="evidence" value="ECO:0007669"/>
    <property type="project" value="InterPro"/>
</dbReference>
<dbReference type="CDD" id="cd00090">
    <property type="entry name" value="HTH_ARSR"/>
    <property type="match status" value="1"/>
</dbReference>
<dbReference type="STRING" id="926569.ANT_08550"/>
<sequence length="143" mass="16093">MPFSACLRISILYNIFIVMNISSAALQEIADFFEVLAVPTRLGILLAIGEREVCVCHLEAVLKLRQAAISQHLQVFKKNGWVISRRQGRFVYYKLSNPSVLPLIYEGARMKGVSQEQIEYFFTAPIEGCSCSLCNPNSNKPFC</sequence>
<dbReference type="Proteomes" id="UP000008922">
    <property type="component" value="Chromosome"/>
</dbReference>